<evidence type="ECO:0000313" key="9">
    <source>
        <dbReference type="Proteomes" id="UP000663870"/>
    </source>
</evidence>
<dbReference type="SUPFAM" id="SSF48403">
    <property type="entry name" value="Ankyrin repeat"/>
    <property type="match status" value="1"/>
</dbReference>
<dbReference type="Proteomes" id="UP000663870">
    <property type="component" value="Unassembled WGS sequence"/>
</dbReference>
<dbReference type="Proteomes" id="UP000663854">
    <property type="component" value="Unassembled WGS sequence"/>
</dbReference>
<protein>
    <recommendedName>
        <fullName evidence="10">NAD(P)(+)--arginine ADP-ribosyltransferase</fullName>
    </recommendedName>
</protein>
<name>A0A813Y104_9BILA</name>
<evidence type="ECO:0000313" key="6">
    <source>
        <dbReference type="EMBL" id="CAF0876053.1"/>
    </source>
</evidence>
<dbReference type="PROSITE" id="PS50088">
    <property type="entry name" value="ANK_REPEAT"/>
    <property type="match status" value="1"/>
</dbReference>
<dbReference type="SUPFAM" id="SSF56399">
    <property type="entry name" value="ADP-ribosylation"/>
    <property type="match status" value="1"/>
</dbReference>
<dbReference type="GO" id="GO:0070531">
    <property type="term" value="C:BRCA1-A complex"/>
    <property type="evidence" value="ECO:0007669"/>
    <property type="project" value="TreeGrafter"/>
</dbReference>
<organism evidence="5 9">
    <name type="scientific">Rotaria sordida</name>
    <dbReference type="NCBI Taxonomy" id="392033"/>
    <lineage>
        <taxon>Eukaryota</taxon>
        <taxon>Metazoa</taxon>
        <taxon>Spiralia</taxon>
        <taxon>Gnathifera</taxon>
        <taxon>Rotifera</taxon>
        <taxon>Eurotatoria</taxon>
        <taxon>Bdelloidea</taxon>
        <taxon>Philodinida</taxon>
        <taxon>Philodinidae</taxon>
        <taxon>Rotaria</taxon>
    </lineage>
</organism>
<dbReference type="EMBL" id="CAJNOO010000058">
    <property type="protein sequence ID" value="CAF0776494.1"/>
    <property type="molecule type" value="Genomic_DNA"/>
</dbReference>
<dbReference type="Proteomes" id="UP000663882">
    <property type="component" value="Unassembled WGS sequence"/>
</dbReference>
<dbReference type="PANTHER" id="PTHR24171:SF8">
    <property type="entry name" value="BRCA1-ASSOCIATED RING DOMAIN PROTEIN 1"/>
    <property type="match status" value="1"/>
</dbReference>
<sequence length="387" mass="44746">MGNNQHKSKSETEPSDLYKASLSGDVETVRRILHFCRYDQLNILEPNGDTALHAACRQGHHLIVYLLLQADACRDLLNTHTEKTAYEEAANDEIRSLFCRSKVERIIRFYAVGYDAIEMALISDAEYEANRNTLKNQAVITSLDDAKRSRYMARFNKSPAILRSIIKAMNERRSVELFQNTLNEVENIRKKEKYDDYFNRFIHEKDLNALLHLYTFSDLFKAIRKHADAYCTLIYLNLVSLSERAYQGSSYRGITMTKPDIARYYYSFKTKGSVVEMRNFSSTSKQKSAAVMFSGFGDRLDFGFHSVLFIYEFSERCPTAIDLSRINIKLPCISEYENEEEVLILPYTLFQVINVREETETQPFTIHLLNIHVPKSSLLSFITGDIN</sequence>
<evidence type="ECO:0000313" key="5">
    <source>
        <dbReference type="EMBL" id="CAF0875148.1"/>
    </source>
</evidence>
<evidence type="ECO:0000256" key="1">
    <source>
        <dbReference type="ARBA" id="ARBA00022737"/>
    </source>
</evidence>
<dbReference type="PANTHER" id="PTHR24171">
    <property type="entry name" value="ANKYRIN REPEAT DOMAIN-CONTAINING PROTEIN 39-RELATED"/>
    <property type="match status" value="1"/>
</dbReference>
<dbReference type="GO" id="GO:0031436">
    <property type="term" value="C:BRCA1-BARD1 complex"/>
    <property type="evidence" value="ECO:0007669"/>
    <property type="project" value="TreeGrafter"/>
</dbReference>
<dbReference type="InterPro" id="IPR002110">
    <property type="entry name" value="Ankyrin_rpt"/>
</dbReference>
<gene>
    <name evidence="5" type="ORF">JXQ802_LOCUS7871</name>
    <name evidence="6" type="ORF">JXQ802_LOCUS7914</name>
    <name evidence="8" type="ORF">OTI717_LOCUS11186</name>
    <name evidence="7" type="ORF">PYM288_LOCUS8380</name>
    <name evidence="4" type="ORF">RFH988_LOCUS2655</name>
</gene>
<dbReference type="Proteomes" id="UP000663823">
    <property type="component" value="Unassembled WGS sequence"/>
</dbReference>
<dbReference type="Gene3D" id="3.90.176.10">
    <property type="entry name" value="Toxin ADP-ribosyltransferase, Chain A, domain 1"/>
    <property type="match status" value="1"/>
</dbReference>
<evidence type="ECO:0000313" key="4">
    <source>
        <dbReference type="EMBL" id="CAF0776494.1"/>
    </source>
</evidence>
<dbReference type="EMBL" id="CAJNOL010000135">
    <property type="protein sequence ID" value="CAF0876053.1"/>
    <property type="molecule type" value="Genomic_DNA"/>
</dbReference>
<dbReference type="GO" id="GO:0085020">
    <property type="term" value="P:protein K6-linked ubiquitination"/>
    <property type="evidence" value="ECO:0007669"/>
    <property type="project" value="TreeGrafter"/>
</dbReference>
<evidence type="ECO:0000313" key="8">
    <source>
        <dbReference type="EMBL" id="CAF3680466.1"/>
    </source>
</evidence>
<accession>A0A813Y104</accession>
<dbReference type="EMBL" id="CAJNOL010000134">
    <property type="protein sequence ID" value="CAF0875148.1"/>
    <property type="molecule type" value="Genomic_DNA"/>
</dbReference>
<dbReference type="PROSITE" id="PS50297">
    <property type="entry name" value="ANK_REP_REGION"/>
    <property type="match status" value="1"/>
</dbReference>
<evidence type="ECO:0008006" key="10">
    <source>
        <dbReference type="Google" id="ProtNLM"/>
    </source>
</evidence>
<dbReference type="EMBL" id="CAJNOH010000111">
    <property type="protein sequence ID" value="CAF0877684.1"/>
    <property type="molecule type" value="Genomic_DNA"/>
</dbReference>
<keyword evidence="1" id="KW-0677">Repeat</keyword>
<evidence type="ECO:0000313" key="7">
    <source>
        <dbReference type="EMBL" id="CAF0877684.1"/>
    </source>
</evidence>
<comment type="caution">
    <text evidence="5">The sequence shown here is derived from an EMBL/GenBank/DDBJ whole genome shotgun (WGS) entry which is preliminary data.</text>
</comment>
<dbReference type="SMART" id="SM00248">
    <property type="entry name" value="ANK"/>
    <property type="match status" value="2"/>
</dbReference>
<dbReference type="OrthoDB" id="10043520at2759"/>
<keyword evidence="2 3" id="KW-0040">ANK repeat</keyword>
<dbReference type="InterPro" id="IPR036770">
    <property type="entry name" value="Ankyrin_rpt-contain_sf"/>
</dbReference>
<feature type="repeat" description="ANK" evidence="3">
    <location>
        <begin position="47"/>
        <end position="79"/>
    </location>
</feature>
<evidence type="ECO:0000256" key="2">
    <source>
        <dbReference type="ARBA" id="ARBA00023043"/>
    </source>
</evidence>
<dbReference type="Pfam" id="PF12796">
    <property type="entry name" value="Ank_2"/>
    <property type="match status" value="1"/>
</dbReference>
<keyword evidence="9" id="KW-1185">Reference proteome</keyword>
<dbReference type="EMBL" id="CAJOAX010001051">
    <property type="protein sequence ID" value="CAF3680466.1"/>
    <property type="molecule type" value="Genomic_DNA"/>
</dbReference>
<proteinExistence type="predicted"/>
<dbReference type="Gene3D" id="1.25.40.20">
    <property type="entry name" value="Ankyrin repeat-containing domain"/>
    <property type="match status" value="1"/>
</dbReference>
<dbReference type="AlphaFoldDB" id="A0A813Y104"/>
<dbReference type="GO" id="GO:0004842">
    <property type="term" value="F:ubiquitin-protein transferase activity"/>
    <property type="evidence" value="ECO:0007669"/>
    <property type="project" value="TreeGrafter"/>
</dbReference>
<evidence type="ECO:0000256" key="3">
    <source>
        <dbReference type="PROSITE-ProRule" id="PRU00023"/>
    </source>
</evidence>
<reference evidence="5" key="1">
    <citation type="submission" date="2021-02" db="EMBL/GenBank/DDBJ databases">
        <authorList>
            <person name="Nowell W R."/>
        </authorList>
    </citation>
    <scope>NUCLEOTIDE SEQUENCE</scope>
</reference>